<feature type="chain" id="PRO_5016728729" evidence="1">
    <location>
        <begin position="19"/>
        <end position="143"/>
    </location>
</feature>
<accession>A0A370QL42</accession>
<keyword evidence="1" id="KW-0732">Signal</keyword>
<comment type="caution">
    <text evidence="2">The sequence shown here is derived from an EMBL/GenBank/DDBJ whole genome shotgun (WGS) entry which is preliminary data.</text>
</comment>
<dbReference type="EMBL" id="QRAO01000001">
    <property type="protein sequence ID" value="RDK89093.1"/>
    <property type="molecule type" value="Genomic_DNA"/>
</dbReference>
<evidence type="ECO:0000313" key="2">
    <source>
        <dbReference type="EMBL" id="RDK89093.1"/>
    </source>
</evidence>
<evidence type="ECO:0000256" key="1">
    <source>
        <dbReference type="SAM" id="SignalP"/>
    </source>
</evidence>
<gene>
    <name evidence="2" type="ORF">C8D94_101973</name>
</gene>
<organism evidence="2 3">
    <name type="scientific">Marinirhabdus gelatinilytica</name>
    <dbReference type="NCBI Taxonomy" id="1703343"/>
    <lineage>
        <taxon>Bacteria</taxon>
        <taxon>Pseudomonadati</taxon>
        <taxon>Bacteroidota</taxon>
        <taxon>Flavobacteriia</taxon>
        <taxon>Flavobacteriales</taxon>
        <taxon>Flavobacteriaceae</taxon>
    </lineage>
</organism>
<proteinExistence type="predicted"/>
<name>A0A370QL42_9FLAO</name>
<dbReference type="OrthoDB" id="1496170at2"/>
<dbReference type="Proteomes" id="UP000255317">
    <property type="component" value="Unassembled WGS sequence"/>
</dbReference>
<reference evidence="2 3" key="1">
    <citation type="submission" date="2018-07" db="EMBL/GenBank/DDBJ databases">
        <title>Genomic Encyclopedia of Type Strains, Phase IV (KMG-IV): sequencing the most valuable type-strain genomes for metagenomic binning, comparative biology and taxonomic classification.</title>
        <authorList>
            <person name="Goeker M."/>
        </authorList>
    </citation>
    <scope>NUCLEOTIDE SEQUENCE [LARGE SCALE GENOMIC DNA]</scope>
    <source>
        <strain evidence="2 3">DSM 101478</strain>
    </source>
</reference>
<evidence type="ECO:0000313" key="3">
    <source>
        <dbReference type="Proteomes" id="UP000255317"/>
    </source>
</evidence>
<dbReference type="AlphaFoldDB" id="A0A370QL42"/>
<keyword evidence="3" id="KW-1185">Reference proteome</keyword>
<sequence>MKIYITLLLCSISTICSAQRGSVLVDASFNGFHCDGKHGICDIDNATNRAQSNTEITFNEDGTLTLKINRSKLSPNDVKSIAGTNSLSKNNSQPNHFIVNENFTLSGAIVKDLTNEEKVLRIKKESYPIQVTNEHLTITFTLE</sequence>
<feature type="signal peptide" evidence="1">
    <location>
        <begin position="1"/>
        <end position="18"/>
    </location>
</feature>
<dbReference type="RefSeq" id="WP_115122735.1">
    <property type="nucleotide sequence ID" value="NZ_QRAO01000001.1"/>
</dbReference>
<protein>
    <submittedName>
        <fullName evidence="2">Uncharacterized protein</fullName>
    </submittedName>
</protein>